<dbReference type="InterPro" id="IPR035919">
    <property type="entry name" value="EAL_sf"/>
</dbReference>
<dbReference type="PROSITE" id="PS50887">
    <property type="entry name" value="GGDEF"/>
    <property type="match status" value="1"/>
</dbReference>
<dbReference type="RefSeq" id="WP_249476091.1">
    <property type="nucleotide sequence ID" value="NZ_JAMBEP010000005.1"/>
</dbReference>
<feature type="domain" description="GGDEF" evidence="2">
    <location>
        <begin position="228"/>
        <end position="359"/>
    </location>
</feature>
<dbReference type="Pfam" id="PF00990">
    <property type="entry name" value="GGDEF"/>
    <property type="match status" value="1"/>
</dbReference>
<dbReference type="Gene3D" id="3.30.450.40">
    <property type="match status" value="1"/>
</dbReference>
<dbReference type="InterPro" id="IPR043128">
    <property type="entry name" value="Rev_trsase/Diguanyl_cyclase"/>
</dbReference>
<organism evidence="3 4">
    <name type="scientific">Luteimonas galliterrae</name>
    <dbReference type="NCBI Taxonomy" id="2940486"/>
    <lineage>
        <taxon>Bacteria</taxon>
        <taxon>Pseudomonadati</taxon>
        <taxon>Pseudomonadota</taxon>
        <taxon>Gammaproteobacteria</taxon>
        <taxon>Lysobacterales</taxon>
        <taxon>Lysobacteraceae</taxon>
        <taxon>Luteimonas</taxon>
    </lineage>
</organism>
<dbReference type="PROSITE" id="PS50883">
    <property type="entry name" value="EAL"/>
    <property type="match status" value="1"/>
</dbReference>
<dbReference type="InterPro" id="IPR003018">
    <property type="entry name" value="GAF"/>
</dbReference>
<evidence type="ECO:0000259" key="1">
    <source>
        <dbReference type="PROSITE" id="PS50883"/>
    </source>
</evidence>
<dbReference type="SMART" id="SM00065">
    <property type="entry name" value="GAF"/>
    <property type="match status" value="1"/>
</dbReference>
<comment type="caution">
    <text evidence="3">The sequence shown here is derived from an EMBL/GenBank/DDBJ whole genome shotgun (WGS) entry which is preliminary data.</text>
</comment>
<dbReference type="Pfam" id="PF01590">
    <property type="entry name" value="GAF"/>
    <property type="match status" value="1"/>
</dbReference>
<dbReference type="InterPro" id="IPR050706">
    <property type="entry name" value="Cyclic-di-GMP_PDE-like"/>
</dbReference>
<dbReference type="Gene3D" id="3.20.20.450">
    <property type="entry name" value="EAL domain"/>
    <property type="match status" value="1"/>
</dbReference>
<dbReference type="PANTHER" id="PTHR33121:SF70">
    <property type="entry name" value="SIGNALING PROTEIN YKOW"/>
    <property type="match status" value="1"/>
</dbReference>
<name>A0ABT0MME9_9GAMM</name>
<dbReference type="InterPro" id="IPR029016">
    <property type="entry name" value="GAF-like_dom_sf"/>
</dbReference>
<feature type="domain" description="EAL" evidence="1">
    <location>
        <begin position="368"/>
        <end position="622"/>
    </location>
</feature>
<dbReference type="SUPFAM" id="SSF141868">
    <property type="entry name" value="EAL domain-like"/>
    <property type="match status" value="1"/>
</dbReference>
<dbReference type="SMART" id="SM00052">
    <property type="entry name" value="EAL"/>
    <property type="match status" value="1"/>
</dbReference>
<dbReference type="InterPro" id="IPR029787">
    <property type="entry name" value="Nucleotide_cyclase"/>
</dbReference>
<dbReference type="PANTHER" id="PTHR33121">
    <property type="entry name" value="CYCLIC DI-GMP PHOSPHODIESTERASE PDEF"/>
    <property type="match status" value="1"/>
</dbReference>
<dbReference type="InterPro" id="IPR001633">
    <property type="entry name" value="EAL_dom"/>
</dbReference>
<dbReference type="SUPFAM" id="SSF55073">
    <property type="entry name" value="Nucleotide cyclase"/>
    <property type="match status" value="1"/>
</dbReference>
<dbReference type="CDD" id="cd01948">
    <property type="entry name" value="EAL"/>
    <property type="match status" value="1"/>
</dbReference>
<evidence type="ECO:0000259" key="2">
    <source>
        <dbReference type="PROSITE" id="PS50887"/>
    </source>
</evidence>
<evidence type="ECO:0000313" key="4">
    <source>
        <dbReference type="Proteomes" id="UP001431217"/>
    </source>
</evidence>
<dbReference type="Pfam" id="PF00563">
    <property type="entry name" value="EAL"/>
    <property type="match status" value="1"/>
</dbReference>
<accession>A0ABT0MME9</accession>
<gene>
    <name evidence="3" type="ORF">M2650_15660</name>
</gene>
<dbReference type="EMBL" id="JAMBEP010000005">
    <property type="protein sequence ID" value="MCL1636061.1"/>
    <property type="molecule type" value="Genomic_DNA"/>
</dbReference>
<sequence>MSGMQQATNRREEGAWARRHNHALVSLARQVWHQDCSLASAYAVICETAAETLEVERVNVWRCDGPDALRCVHSYDRAGRRHNPPGYEETIRPLGAYAQMLGEVRVIDAADVATHTALSGEDTSLAHYLRRHNVRSLLDAPMRCEGELIGVVCHEQVGAARVWTPEDEAFAGSIGDYAAMAYETQRRREAEGRLRYLELHDPHTDLPNRDHLLEVAHTALRPLHGDTAGVAAIHLQVDTLMGAEDASDAGADVLVAIADRLREAFCETATLARVRSDGFALLPHRHLHETEALNLAERCIELIRDTAVAAGAPHAVAAAGIAFSRDLVAPSADALLRNAELASQRARQGSADRCEVFDAEHHRGLLARMRTEQSLRDAFAAGRMQVHYQPEIDLRDGRWRAAEALLRWRDEQGELRSAGEFVDIAEASGLIVPLGRWVLAEACRAATAWPMREGRAPLLRVNVSARQFEQPGLLQDVTQALLASGLPAQQLCLELTETSLLRDEMAAAHTLSRLRGLGVGVALDDFGSGYSSLSYLKHLPIDALKLDQGFVAGLPTDRYDLAIVQAIAGLAKQVGIEVVAEGVENEAQADALRECGIARAQGHLFAPALTEEALLQRFGDAV</sequence>
<dbReference type="InterPro" id="IPR000160">
    <property type="entry name" value="GGDEF_dom"/>
</dbReference>
<keyword evidence="4" id="KW-1185">Reference proteome</keyword>
<dbReference type="Proteomes" id="UP001431217">
    <property type="component" value="Unassembled WGS sequence"/>
</dbReference>
<evidence type="ECO:0000313" key="3">
    <source>
        <dbReference type="EMBL" id="MCL1636061.1"/>
    </source>
</evidence>
<reference evidence="3 4" key="1">
    <citation type="submission" date="2022-05" db="EMBL/GenBank/DDBJ databases">
        <title>Luteimonas sp. SX5, whole genome shotgun sequencing project.</title>
        <authorList>
            <person name="Zhao G."/>
            <person name="Shen L."/>
        </authorList>
    </citation>
    <scope>NUCLEOTIDE SEQUENCE [LARGE SCALE GENOMIC DNA]</scope>
    <source>
        <strain evidence="3 4">SX5</strain>
    </source>
</reference>
<dbReference type="Gene3D" id="3.30.70.270">
    <property type="match status" value="1"/>
</dbReference>
<dbReference type="SMART" id="SM00267">
    <property type="entry name" value="GGDEF"/>
    <property type="match status" value="1"/>
</dbReference>
<proteinExistence type="predicted"/>
<dbReference type="SUPFAM" id="SSF55781">
    <property type="entry name" value="GAF domain-like"/>
    <property type="match status" value="1"/>
</dbReference>
<protein>
    <submittedName>
        <fullName evidence="3">GGDEF and EAL domain-containing protein</fullName>
    </submittedName>
</protein>